<evidence type="ECO:0000256" key="1">
    <source>
        <dbReference type="SAM" id="MobiDB-lite"/>
    </source>
</evidence>
<dbReference type="Proteomes" id="UP000284706">
    <property type="component" value="Unassembled WGS sequence"/>
</dbReference>
<feature type="transmembrane region" description="Helical" evidence="2">
    <location>
        <begin position="113"/>
        <end position="131"/>
    </location>
</feature>
<keyword evidence="4" id="KW-1185">Reference proteome</keyword>
<reference evidence="3 4" key="1">
    <citation type="journal article" date="2018" name="Evol. Lett.">
        <title>Horizontal gene cluster transfer increased hallucinogenic mushroom diversity.</title>
        <authorList>
            <person name="Reynolds H.T."/>
            <person name="Vijayakumar V."/>
            <person name="Gluck-Thaler E."/>
            <person name="Korotkin H.B."/>
            <person name="Matheny P.B."/>
            <person name="Slot J.C."/>
        </authorList>
    </citation>
    <scope>NUCLEOTIDE SEQUENCE [LARGE SCALE GENOMIC DNA]</scope>
    <source>
        <strain evidence="3 4">SRW20</strain>
    </source>
</reference>
<evidence type="ECO:0000313" key="4">
    <source>
        <dbReference type="Proteomes" id="UP000284706"/>
    </source>
</evidence>
<gene>
    <name evidence="3" type="ORF">CVT26_002275</name>
</gene>
<dbReference type="InParanoid" id="A0A409YN60"/>
<dbReference type="AlphaFoldDB" id="A0A409YN60"/>
<keyword evidence="2" id="KW-0472">Membrane</keyword>
<keyword evidence="2" id="KW-1133">Transmembrane helix</keyword>
<sequence>MSAPGNQSHSSTDGASEEAERLDNKETRKKSWRKYYELLEKGQLGANLCPHVLHKKFHQNSTLSAKARRLLTETPEEAEERKLRHRLAAAKYREANNLKIRIAARMRRLCPKFFFNGGLRQILVGAFYLVFAMSEVNSDSE</sequence>
<feature type="compositionally biased region" description="Polar residues" evidence="1">
    <location>
        <begin position="1"/>
        <end position="14"/>
    </location>
</feature>
<evidence type="ECO:0000256" key="2">
    <source>
        <dbReference type="SAM" id="Phobius"/>
    </source>
</evidence>
<comment type="caution">
    <text evidence="3">The sequence shown here is derived from an EMBL/GenBank/DDBJ whole genome shotgun (WGS) entry which is preliminary data.</text>
</comment>
<proteinExistence type="predicted"/>
<feature type="region of interest" description="Disordered" evidence="1">
    <location>
        <begin position="1"/>
        <end position="26"/>
    </location>
</feature>
<name>A0A409YN60_9AGAR</name>
<keyword evidence="2" id="KW-0812">Transmembrane</keyword>
<dbReference type="EMBL" id="NHYE01000624">
    <property type="protein sequence ID" value="PPR04446.1"/>
    <property type="molecule type" value="Genomic_DNA"/>
</dbReference>
<organism evidence="3 4">
    <name type="scientific">Gymnopilus dilepis</name>
    <dbReference type="NCBI Taxonomy" id="231916"/>
    <lineage>
        <taxon>Eukaryota</taxon>
        <taxon>Fungi</taxon>
        <taxon>Dikarya</taxon>
        <taxon>Basidiomycota</taxon>
        <taxon>Agaricomycotina</taxon>
        <taxon>Agaricomycetes</taxon>
        <taxon>Agaricomycetidae</taxon>
        <taxon>Agaricales</taxon>
        <taxon>Agaricineae</taxon>
        <taxon>Hymenogastraceae</taxon>
        <taxon>Gymnopilus</taxon>
    </lineage>
</organism>
<accession>A0A409YN60</accession>
<protein>
    <submittedName>
        <fullName evidence="3">Uncharacterized protein</fullName>
    </submittedName>
</protein>
<evidence type="ECO:0000313" key="3">
    <source>
        <dbReference type="EMBL" id="PPR04446.1"/>
    </source>
</evidence>